<organism evidence="2 3">
    <name type="scientific">Acidithiobacillus ferriphilus</name>
    <dbReference type="NCBI Taxonomy" id="1689834"/>
    <lineage>
        <taxon>Bacteria</taxon>
        <taxon>Pseudomonadati</taxon>
        <taxon>Pseudomonadota</taxon>
        <taxon>Acidithiobacillia</taxon>
        <taxon>Acidithiobacillales</taxon>
        <taxon>Acidithiobacillaceae</taxon>
        <taxon>Acidithiobacillus</taxon>
    </lineage>
</organism>
<proteinExistence type="predicted"/>
<evidence type="ECO:0000313" key="3">
    <source>
        <dbReference type="Proteomes" id="UP001308776"/>
    </source>
</evidence>
<protein>
    <submittedName>
        <fullName evidence="2">PD-(D/E)XK nuclease family protein</fullName>
    </submittedName>
</protein>
<accession>A0ABU6FTE6</accession>
<dbReference type="Pfam" id="PF12705">
    <property type="entry name" value="PDDEXK_1"/>
    <property type="match status" value="1"/>
</dbReference>
<name>A0ABU6FTE6_9PROT</name>
<evidence type="ECO:0000313" key="2">
    <source>
        <dbReference type="EMBL" id="MEB8514856.1"/>
    </source>
</evidence>
<comment type="caution">
    <text evidence="2">The sequence shown here is derived from an EMBL/GenBank/DDBJ whole genome shotgun (WGS) entry which is preliminary data.</text>
</comment>
<dbReference type="InterPro" id="IPR038726">
    <property type="entry name" value="PDDEXK_AddAB-type"/>
</dbReference>
<dbReference type="Proteomes" id="UP001308776">
    <property type="component" value="Unassembled WGS sequence"/>
</dbReference>
<gene>
    <name evidence="2" type="ORF">OW717_12505</name>
</gene>
<sequence length="257" mass="29423">METCARQYWYRSLRIVPKEKAKNMMLGNIRHSGFEHTIRTNTPAVCDDPRLTEQETKSINAEFSAFYNWWLESDLIPLSFKDGMLAVELNIEAEHPDDPSVILNTKLDLAAVDSHDMVYLLDWKSGKTNTSQTFVDHSDQLSFMEVVLEPYLKGLGIKQVDRLGIVESKAPTKMRKEAKVIGPIWSYRRSPQQINDLLSKALAIADRIRRQEFFMTSRYAFNSPCNMCDYAKLCQSAKAAQSYNNRDGVEIPIGIMD</sequence>
<evidence type="ECO:0000259" key="1">
    <source>
        <dbReference type="Pfam" id="PF12705"/>
    </source>
</evidence>
<dbReference type="Gene3D" id="3.90.320.10">
    <property type="match status" value="1"/>
</dbReference>
<reference evidence="2 3" key="1">
    <citation type="submission" date="2022-11" db="EMBL/GenBank/DDBJ databases">
        <title>Comparative genomics analysis of Acidithiobacillus ferriphilus.</title>
        <authorList>
            <person name="Ma L."/>
        </authorList>
    </citation>
    <scope>NUCLEOTIDE SEQUENCE [LARGE SCALE GENOMIC DNA]</scope>
    <source>
        <strain evidence="2 3">DY15</strain>
    </source>
</reference>
<dbReference type="EMBL" id="JAQGFR010000239">
    <property type="protein sequence ID" value="MEB8514856.1"/>
    <property type="molecule type" value="Genomic_DNA"/>
</dbReference>
<dbReference type="RefSeq" id="WP_231104422.1">
    <property type="nucleotide sequence ID" value="NZ_CP151687.1"/>
</dbReference>
<keyword evidence="3" id="KW-1185">Reference proteome</keyword>
<feature type="domain" description="PD-(D/E)XK endonuclease-like" evidence="1">
    <location>
        <begin position="2"/>
        <end position="235"/>
    </location>
</feature>
<dbReference type="InterPro" id="IPR011604">
    <property type="entry name" value="PDDEXK-like_dom_sf"/>
</dbReference>